<feature type="transmembrane region" description="Helical" evidence="5">
    <location>
        <begin position="43"/>
        <end position="63"/>
    </location>
</feature>
<proteinExistence type="predicted"/>
<evidence type="ECO:0000313" key="7">
    <source>
        <dbReference type="EMBL" id="ONK54744.1"/>
    </source>
</evidence>
<dbReference type="InterPro" id="IPR001841">
    <property type="entry name" value="Znf_RING"/>
</dbReference>
<keyword evidence="2 4" id="KW-0863">Zinc-finger</keyword>
<keyword evidence="5" id="KW-0812">Transmembrane</keyword>
<evidence type="ECO:0000256" key="1">
    <source>
        <dbReference type="ARBA" id="ARBA00022723"/>
    </source>
</evidence>
<dbReference type="Proteomes" id="UP000243459">
    <property type="component" value="Unassembled WGS sequence"/>
</dbReference>
<dbReference type="SUPFAM" id="SSF57850">
    <property type="entry name" value="RING/U-box"/>
    <property type="match status" value="1"/>
</dbReference>
<accession>A0A1R3L560</accession>
<evidence type="ECO:0000256" key="5">
    <source>
        <dbReference type="SAM" id="Phobius"/>
    </source>
</evidence>
<dbReference type="PANTHER" id="PTHR45798">
    <property type="entry name" value="RING-H2 FINGER PROTEIN ATL61-RELATED-RELATED"/>
    <property type="match status" value="1"/>
</dbReference>
<keyword evidence="5" id="KW-1133">Transmembrane helix</keyword>
<evidence type="ECO:0000256" key="3">
    <source>
        <dbReference type="ARBA" id="ARBA00022833"/>
    </source>
</evidence>
<dbReference type="GO" id="GO:0008270">
    <property type="term" value="F:zinc ion binding"/>
    <property type="evidence" value="ECO:0007669"/>
    <property type="project" value="UniProtKB-KW"/>
</dbReference>
<feature type="transmembrane region" description="Helical" evidence="5">
    <location>
        <begin position="69"/>
        <end position="88"/>
    </location>
</feature>
<name>A0A1R3L560_ASPOF</name>
<dbReference type="PROSITE" id="PS50089">
    <property type="entry name" value="ZF_RING_2"/>
    <property type="match status" value="1"/>
</dbReference>
<dbReference type="PANTHER" id="PTHR45798:SF97">
    <property type="entry name" value="ALCOHOL-SENSITIVE RING FINGER PROTEIN 1"/>
    <property type="match status" value="1"/>
</dbReference>
<dbReference type="SMART" id="SM00184">
    <property type="entry name" value="RING"/>
    <property type="match status" value="1"/>
</dbReference>
<feature type="domain" description="RING-type" evidence="6">
    <location>
        <begin position="145"/>
        <end position="187"/>
    </location>
</feature>
<dbReference type="CDD" id="cd16461">
    <property type="entry name" value="RING-H2_EL5-like"/>
    <property type="match status" value="1"/>
</dbReference>
<dbReference type="OrthoDB" id="8062037at2759"/>
<dbReference type="Gene3D" id="3.30.40.10">
    <property type="entry name" value="Zinc/RING finger domain, C3HC4 (zinc finger)"/>
    <property type="match status" value="1"/>
</dbReference>
<dbReference type="AlphaFoldDB" id="A0A1R3L560"/>
<organism evidence="7 8">
    <name type="scientific">Asparagus officinalis</name>
    <name type="common">Garden asparagus</name>
    <dbReference type="NCBI Taxonomy" id="4686"/>
    <lineage>
        <taxon>Eukaryota</taxon>
        <taxon>Viridiplantae</taxon>
        <taxon>Streptophyta</taxon>
        <taxon>Embryophyta</taxon>
        <taxon>Tracheophyta</taxon>
        <taxon>Spermatophyta</taxon>
        <taxon>Magnoliopsida</taxon>
        <taxon>Liliopsida</taxon>
        <taxon>Asparagales</taxon>
        <taxon>Asparagaceae</taxon>
        <taxon>Asparagoideae</taxon>
        <taxon>Asparagus</taxon>
    </lineage>
</organism>
<protein>
    <recommendedName>
        <fullName evidence="6">RING-type domain-containing protein</fullName>
    </recommendedName>
</protein>
<dbReference type="Pfam" id="PF13639">
    <property type="entry name" value="zf-RING_2"/>
    <property type="match status" value="1"/>
</dbReference>
<keyword evidence="1" id="KW-0479">Metal-binding</keyword>
<evidence type="ECO:0000313" key="8">
    <source>
        <dbReference type="Proteomes" id="UP000243459"/>
    </source>
</evidence>
<evidence type="ECO:0000256" key="2">
    <source>
        <dbReference type="ARBA" id="ARBA00022771"/>
    </source>
</evidence>
<evidence type="ECO:0000256" key="4">
    <source>
        <dbReference type="PROSITE-ProRule" id="PRU00175"/>
    </source>
</evidence>
<feature type="transmembrane region" description="Helical" evidence="5">
    <location>
        <begin position="12"/>
        <end position="31"/>
    </location>
</feature>
<gene>
    <name evidence="7" type="ORF">A4U43_UnF12050</name>
</gene>
<dbReference type="InterPro" id="IPR052788">
    <property type="entry name" value="RING-type_E3_ligase_ATL"/>
</dbReference>
<dbReference type="Gramene" id="ONK54744">
    <property type="protein sequence ID" value="ONK54744"/>
    <property type="gene ID" value="A4U43_UnF12050"/>
</dbReference>
<sequence>MVSMAMAETVIFDIWLALTFIHFMMFIKLFIEHYIQRHNSAATDHIPLAAAAAASVFVVIDVAPHINPAAAGAGAAVMFVMLAAFINLTEKCIKIVQRHALVVIDVDDHHDSVVTDVERLLKMEEIGWVSVGVEDVEGDQSKSSCAICLQEYNVKEKVRVLPNCSHRFHIKCIDQWLVMHSSCPLCRGQIWVLQY</sequence>
<dbReference type="EMBL" id="KV864279">
    <property type="protein sequence ID" value="ONK54744.1"/>
    <property type="molecule type" value="Genomic_DNA"/>
</dbReference>
<dbReference type="InterPro" id="IPR013083">
    <property type="entry name" value="Znf_RING/FYVE/PHD"/>
</dbReference>
<keyword evidence="3" id="KW-0862">Zinc</keyword>
<evidence type="ECO:0000259" key="6">
    <source>
        <dbReference type="PROSITE" id="PS50089"/>
    </source>
</evidence>
<keyword evidence="5" id="KW-0472">Membrane</keyword>
<reference evidence="8" key="1">
    <citation type="journal article" date="2017" name="Nat. Commun.">
        <title>The asparagus genome sheds light on the origin and evolution of a young Y chromosome.</title>
        <authorList>
            <person name="Harkess A."/>
            <person name="Zhou J."/>
            <person name="Xu C."/>
            <person name="Bowers J.E."/>
            <person name="Van der Hulst R."/>
            <person name="Ayyampalayam S."/>
            <person name="Mercati F."/>
            <person name="Riccardi P."/>
            <person name="McKain M.R."/>
            <person name="Kakrana A."/>
            <person name="Tang H."/>
            <person name="Ray J."/>
            <person name="Groenendijk J."/>
            <person name="Arikit S."/>
            <person name="Mathioni S.M."/>
            <person name="Nakano M."/>
            <person name="Shan H."/>
            <person name="Telgmann-Rauber A."/>
            <person name="Kanno A."/>
            <person name="Yue Z."/>
            <person name="Chen H."/>
            <person name="Li W."/>
            <person name="Chen Y."/>
            <person name="Xu X."/>
            <person name="Zhang Y."/>
            <person name="Luo S."/>
            <person name="Chen H."/>
            <person name="Gao J."/>
            <person name="Mao Z."/>
            <person name="Pires J.C."/>
            <person name="Luo M."/>
            <person name="Kudrna D."/>
            <person name="Wing R.A."/>
            <person name="Meyers B.C."/>
            <person name="Yi K."/>
            <person name="Kong H."/>
            <person name="Lavrijsen P."/>
            <person name="Sunseri F."/>
            <person name="Falavigna A."/>
            <person name="Ye Y."/>
            <person name="Leebens-Mack J.H."/>
            <person name="Chen G."/>
        </authorList>
    </citation>
    <scope>NUCLEOTIDE SEQUENCE [LARGE SCALE GENOMIC DNA]</scope>
    <source>
        <strain evidence="8">cv. DH0086</strain>
    </source>
</reference>
<keyword evidence="8" id="KW-1185">Reference proteome</keyword>